<sequence>MAQLVQVCILGDPKVGRSQLLLSFAQQTFGTYPRFDNVERDVEIYGQNVRIRAYDPSSHDDCRRTRMALYPNIEAILLCAALDDPVSLDNLTKKWIEELRSARVSKRPIILLLTKSDLRTEDVAPAQRKLIDSKTIAQTARKLQVSDLFECSAKTGENVELAFKRAVELVVRTRDQGRKRICCFM</sequence>
<keyword evidence="1" id="KW-0547">Nucleotide-binding</keyword>
<dbReference type="InterPro" id="IPR001806">
    <property type="entry name" value="Small_GTPase"/>
</dbReference>
<dbReference type="PANTHER" id="PTHR24072">
    <property type="entry name" value="RHO FAMILY GTPASE"/>
    <property type="match status" value="1"/>
</dbReference>
<evidence type="ECO:0000256" key="1">
    <source>
        <dbReference type="ARBA" id="ARBA00022741"/>
    </source>
</evidence>
<gene>
    <name evidence="3" type="ORF">DEA37_0006552</name>
</gene>
<dbReference type="EMBL" id="QNGE01001456">
    <property type="protein sequence ID" value="KAA3677545.1"/>
    <property type="molecule type" value="Genomic_DNA"/>
</dbReference>
<protein>
    <submittedName>
        <fullName evidence="3">Ras protein family, member A</fullName>
    </submittedName>
</protein>
<proteinExistence type="predicted"/>
<dbReference type="SMART" id="SM00173">
    <property type="entry name" value="RAS"/>
    <property type="match status" value="1"/>
</dbReference>
<dbReference type="PROSITE" id="PS51419">
    <property type="entry name" value="RAB"/>
    <property type="match status" value="1"/>
</dbReference>
<name>A0A5J4NPK5_9TREM</name>
<dbReference type="AlphaFoldDB" id="A0A5J4NPK5"/>
<keyword evidence="4" id="KW-1185">Reference proteome</keyword>
<keyword evidence="2" id="KW-0342">GTP-binding</keyword>
<organism evidence="3 4">
    <name type="scientific">Paragonimus westermani</name>
    <dbReference type="NCBI Taxonomy" id="34504"/>
    <lineage>
        <taxon>Eukaryota</taxon>
        <taxon>Metazoa</taxon>
        <taxon>Spiralia</taxon>
        <taxon>Lophotrochozoa</taxon>
        <taxon>Platyhelminthes</taxon>
        <taxon>Trematoda</taxon>
        <taxon>Digenea</taxon>
        <taxon>Plagiorchiida</taxon>
        <taxon>Troglotremata</taxon>
        <taxon>Troglotrematidae</taxon>
        <taxon>Paragonimus</taxon>
    </lineage>
</organism>
<dbReference type="GO" id="GO:0007264">
    <property type="term" value="P:small GTPase-mediated signal transduction"/>
    <property type="evidence" value="ECO:0007669"/>
    <property type="project" value="InterPro"/>
</dbReference>
<dbReference type="Pfam" id="PF00071">
    <property type="entry name" value="Ras"/>
    <property type="match status" value="1"/>
</dbReference>
<evidence type="ECO:0000313" key="3">
    <source>
        <dbReference type="EMBL" id="KAA3677545.1"/>
    </source>
</evidence>
<dbReference type="GO" id="GO:0005525">
    <property type="term" value="F:GTP binding"/>
    <property type="evidence" value="ECO:0007669"/>
    <property type="project" value="UniProtKB-KW"/>
</dbReference>
<accession>A0A5J4NPK5</accession>
<comment type="caution">
    <text evidence="3">The sequence shown here is derived from an EMBL/GenBank/DDBJ whole genome shotgun (WGS) entry which is preliminary data.</text>
</comment>
<dbReference type="InterPro" id="IPR027417">
    <property type="entry name" value="P-loop_NTPase"/>
</dbReference>
<dbReference type="SMART" id="SM00175">
    <property type="entry name" value="RAB"/>
    <property type="match status" value="1"/>
</dbReference>
<evidence type="ECO:0000313" key="4">
    <source>
        <dbReference type="Proteomes" id="UP000324629"/>
    </source>
</evidence>
<dbReference type="GO" id="GO:0003924">
    <property type="term" value="F:GTPase activity"/>
    <property type="evidence" value="ECO:0007669"/>
    <property type="project" value="InterPro"/>
</dbReference>
<dbReference type="SUPFAM" id="SSF52540">
    <property type="entry name" value="P-loop containing nucleoside triphosphate hydrolases"/>
    <property type="match status" value="1"/>
</dbReference>
<dbReference type="InterPro" id="IPR003578">
    <property type="entry name" value="Small_GTPase_Rho"/>
</dbReference>
<dbReference type="Proteomes" id="UP000324629">
    <property type="component" value="Unassembled WGS sequence"/>
</dbReference>
<dbReference type="Gene3D" id="3.40.50.300">
    <property type="entry name" value="P-loop containing nucleotide triphosphate hydrolases"/>
    <property type="match status" value="1"/>
</dbReference>
<dbReference type="PRINTS" id="PR00449">
    <property type="entry name" value="RASTRNSFRMNG"/>
</dbReference>
<reference evidence="3 4" key="1">
    <citation type="journal article" date="2019" name="Gigascience">
        <title>Whole-genome sequence of the oriental lung fluke Paragonimus westermani.</title>
        <authorList>
            <person name="Oey H."/>
            <person name="Zakrzewski M."/>
            <person name="Narain K."/>
            <person name="Devi K.R."/>
            <person name="Agatsuma T."/>
            <person name="Nawaratna S."/>
            <person name="Gobert G.N."/>
            <person name="Jones M.K."/>
            <person name="Ragan M.A."/>
            <person name="McManus D.P."/>
            <person name="Krause L."/>
        </authorList>
    </citation>
    <scope>NUCLEOTIDE SEQUENCE [LARGE SCALE GENOMIC DNA]</scope>
    <source>
        <strain evidence="3 4">IND2009</strain>
    </source>
</reference>
<evidence type="ECO:0000256" key="2">
    <source>
        <dbReference type="ARBA" id="ARBA00023134"/>
    </source>
</evidence>
<dbReference type="SMART" id="SM00174">
    <property type="entry name" value="RHO"/>
    <property type="match status" value="1"/>
</dbReference>